<dbReference type="PANTHER" id="PTHR39596">
    <property type="match status" value="1"/>
</dbReference>
<proteinExistence type="predicted"/>
<reference evidence="1" key="1">
    <citation type="submission" date="2022-12" db="EMBL/GenBank/DDBJ databases">
        <authorList>
            <person name="Petersen C."/>
        </authorList>
    </citation>
    <scope>NUCLEOTIDE SEQUENCE</scope>
    <source>
        <strain evidence="1">IBT 35673</strain>
    </source>
</reference>
<evidence type="ECO:0008006" key="3">
    <source>
        <dbReference type="Google" id="ProtNLM"/>
    </source>
</evidence>
<name>A0A9W9QJC8_PENBR</name>
<reference evidence="1" key="2">
    <citation type="journal article" date="2023" name="IMA Fungus">
        <title>Comparative genomic study of the Penicillium genus elucidates a diverse pangenome and 15 lateral gene transfer events.</title>
        <authorList>
            <person name="Petersen C."/>
            <person name="Sorensen T."/>
            <person name="Nielsen M.R."/>
            <person name="Sondergaard T.E."/>
            <person name="Sorensen J.L."/>
            <person name="Fitzpatrick D.A."/>
            <person name="Frisvad J.C."/>
            <person name="Nielsen K.L."/>
        </authorList>
    </citation>
    <scope>NUCLEOTIDE SEQUENCE</scope>
    <source>
        <strain evidence="1">IBT 35673</strain>
    </source>
</reference>
<evidence type="ECO:0000313" key="1">
    <source>
        <dbReference type="EMBL" id="KAJ5338425.1"/>
    </source>
</evidence>
<comment type="caution">
    <text evidence="1">The sequence shown here is derived from an EMBL/GenBank/DDBJ whole genome shotgun (WGS) entry which is preliminary data.</text>
</comment>
<accession>A0A9W9QJC8</accession>
<sequence length="664" mass="74741">MPSTTIQDPPPSLRLVIDRLCLNGWCPEQAKGLVQSLGYMPLYYMSQIKRHNPQGLDHQKCQDAICTAGVSSDRIPGVPRHRWPRCACDLHPVPINDVLNTLRQGKIPLIRLMDGPSGEVIISVEPLTTRSRYVALSHVWSDGLGNTAGNSVYKCQLEQIRRQLANMPVHDESRAVAFSSKGSIDFRRLRISLGLPKYAVTLFWLDILCIPVKGLTDVNDIELSQLRERAISQIPVVFAGAAQTLVIDSELQSLRLSGSQLPEIAARLLGSQWGSRAWTFQEAAQAVKCRVQLADGAFNPVDDHLWRRTWAGFRFRPRVRPQRGATDDGLPLLSGMSPYFKVRSTRTFLEKHLLIAFQNHLLPWFLPKDTPWLYKDNSSDEQALVFTRTWNELLLRSTSQASDLDLILAMSLNLPLYRILALPISQRLRYILWSLDRIPLSLLFIPRPLAQNSMNTPDMLNSWVTENIHGSSLRAFYPLAARDFGEFSDEKDCLTFHLRTDDHLVIIPLTGKVPNTPRLRLQTARGKHQIRFHRPSTPVAGSSYPLGKLLVIDPRSVAPEGRQCKDPWKTGCSFDLQEARAVGNFEWELSLIYDGAISTLEETSEDGNLCDHCRGSSDSVFQQYSNDSEDQQSWASLRVTTLHLSLPCGVYLIPPDPCIDGQSI</sequence>
<dbReference type="EMBL" id="JAPZBQ010000003">
    <property type="protein sequence ID" value="KAJ5338425.1"/>
    <property type="molecule type" value="Genomic_DNA"/>
</dbReference>
<protein>
    <recommendedName>
        <fullName evidence="3">Heterokaryon incompatibility domain-containing protein</fullName>
    </recommendedName>
</protein>
<dbReference type="Proteomes" id="UP001147695">
    <property type="component" value="Unassembled WGS sequence"/>
</dbReference>
<dbReference type="AlphaFoldDB" id="A0A9W9QJC8"/>
<organism evidence="1 2">
    <name type="scientific">Penicillium brevicompactum</name>
    <dbReference type="NCBI Taxonomy" id="5074"/>
    <lineage>
        <taxon>Eukaryota</taxon>
        <taxon>Fungi</taxon>
        <taxon>Dikarya</taxon>
        <taxon>Ascomycota</taxon>
        <taxon>Pezizomycotina</taxon>
        <taxon>Eurotiomycetes</taxon>
        <taxon>Eurotiomycetidae</taxon>
        <taxon>Eurotiales</taxon>
        <taxon>Aspergillaceae</taxon>
        <taxon>Penicillium</taxon>
    </lineage>
</organism>
<gene>
    <name evidence="1" type="ORF">N7452_005153</name>
</gene>
<evidence type="ECO:0000313" key="2">
    <source>
        <dbReference type="Proteomes" id="UP001147695"/>
    </source>
</evidence>
<dbReference type="PANTHER" id="PTHR39596:SF2">
    <property type="entry name" value="HET DOMAIN PROTEIN (AFU_ORTHOLOGUE AFUA_1G17550)-RELATED"/>
    <property type="match status" value="1"/>
</dbReference>